<dbReference type="EMBL" id="OZ034816">
    <property type="protein sequence ID" value="CAL1374087.1"/>
    <property type="molecule type" value="Genomic_DNA"/>
</dbReference>
<proteinExistence type="predicted"/>
<organism evidence="1 2">
    <name type="scientific">Linum trigynum</name>
    <dbReference type="NCBI Taxonomy" id="586398"/>
    <lineage>
        <taxon>Eukaryota</taxon>
        <taxon>Viridiplantae</taxon>
        <taxon>Streptophyta</taxon>
        <taxon>Embryophyta</taxon>
        <taxon>Tracheophyta</taxon>
        <taxon>Spermatophyta</taxon>
        <taxon>Magnoliopsida</taxon>
        <taxon>eudicotyledons</taxon>
        <taxon>Gunneridae</taxon>
        <taxon>Pentapetalae</taxon>
        <taxon>rosids</taxon>
        <taxon>fabids</taxon>
        <taxon>Malpighiales</taxon>
        <taxon>Linaceae</taxon>
        <taxon>Linum</taxon>
    </lineage>
</organism>
<evidence type="ECO:0008006" key="3">
    <source>
        <dbReference type="Google" id="ProtNLM"/>
    </source>
</evidence>
<name>A0AAV2DL29_9ROSI</name>
<dbReference type="AlphaFoldDB" id="A0AAV2DL29"/>
<gene>
    <name evidence="1" type="ORF">LTRI10_LOCUS15976</name>
</gene>
<evidence type="ECO:0000313" key="2">
    <source>
        <dbReference type="Proteomes" id="UP001497516"/>
    </source>
</evidence>
<reference evidence="1 2" key="1">
    <citation type="submission" date="2024-04" db="EMBL/GenBank/DDBJ databases">
        <authorList>
            <person name="Fracassetti M."/>
        </authorList>
    </citation>
    <scope>NUCLEOTIDE SEQUENCE [LARGE SCALE GENOMIC DNA]</scope>
</reference>
<keyword evidence="2" id="KW-1185">Reference proteome</keyword>
<protein>
    <recommendedName>
        <fullName evidence="3">Transcriptional regulator</fullName>
    </recommendedName>
</protein>
<dbReference type="Proteomes" id="UP001497516">
    <property type="component" value="Chromosome 3"/>
</dbReference>
<accession>A0AAV2DL29</accession>
<sequence>MSNKPSSFAETGSSFLPSLLITAIPDKRNKTRVWIRYELSDAPFCVLTQMLHEQNTICNLQLFCRADQHLSMQTSGCRRVSSNHLAMLTMKAAELPEGLRQHLPLS</sequence>
<evidence type="ECO:0000313" key="1">
    <source>
        <dbReference type="EMBL" id="CAL1374087.1"/>
    </source>
</evidence>